<keyword evidence="5" id="KW-0472">Membrane</keyword>
<evidence type="ECO:0000313" key="7">
    <source>
        <dbReference type="EMBL" id="MBD8514029.1"/>
    </source>
</evidence>
<accession>A0ABR9BN83</accession>
<comment type="similarity">
    <text evidence="2">Belongs to the bacterial solute-binding protein 5 family.</text>
</comment>
<evidence type="ECO:0000256" key="4">
    <source>
        <dbReference type="ARBA" id="ARBA00022729"/>
    </source>
</evidence>
<dbReference type="EMBL" id="JACYTP010000010">
    <property type="protein sequence ID" value="MBD8514029.1"/>
    <property type="molecule type" value="Genomic_DNA"/>
</dbReference>
<name>A0ABR9BN83_9GAMM</name>
<evidence type="ECO:0000259" key="6">
    <source>
        <dbReference type="Pfam" id="PF00496"/>
    </source>
</evidence>
<comment type="subcellular location">
    <subcellularLocation>
        <location evidence="1">Cell envelope</location>
    </subcellularLocation>
</comment>
<feature type="domain" description="Solute-binding protein family 5" evidence="6">
    <location>
        <begin position="87"/>
        <end position="461"/>
    </location>
</feature>
<dbReference type="Pfam" id="PF00496">
    <property type="entry name" value="SBP_bac_5"/>
    <property type="match status" value="1"/>
</dbReference>
<keyword evidence="4" id="KW-0732">Signal</keyword>
<dbReference type="CDD" id="cd08504">
    <property type="entry name" value="PBP2_OppA"/>
    <property type="match status" value="1"/>
</dbReference>
<dbReference type="Gene3D" id="3.10.105.10">
    <property type="entry name" value="Dipeptide-binding Protein, Domain 3"/>
    <property type="match status" value="1"/>
</dbReference>
<dbReference type="InterPro" id="IPR000914">
    <property type="entry name" value="SBP_5_dom"/>
</dbReference>
<dbReference type="InterPro" id="IPR039424">
    <property type="entry name" value="SBP_5"/>
</dbReference>
<organism evidence="7 8">
    <name type="scientific">Photobacterium arenosum</name>
    <dbReference type="NCBI Taxonomy" id="2774143"/>
    <lineage>
        <taxon>Bacteria</taxon>
        <taxon>Pseudomonadati</taxon>
        <taxon>Pseudomonadota</taxon>
        <taxon>Gammaproteobacteria</taxon>
        <taxon>Vibrionales</taxon>
        <taxon>Vibrionaceae</taxon>
        <taxon>Photobacterium</taxon>
    </lineage>
</organism>
<reference evidence="7 8" key="1">
    <citation type="submission" date="2020-09" db="EMBL/GenBank/DDBJ databases">
        <title>Photobacterium sp. CAU 1568 isolated from sand of Sido Beach.</title>
        <authorList>
            <person name="Kim W."/>
        </authorList>
    </citation>
    <scope>NUCLEOTIDE SEQUENCE [LARGE SCALE GENOMIC DNA]</scope>
    <source>
        <strain evidence="7 8">CAU 1568</strain>
    </source>
</reference>
<dbReference type="InterPro" id="IPR030678">
    <property type="entry name" value="Peptide/Ni-bd"/>
</dbReference>
<gene>
    <name evidence="7" type="ORF">IFO68_15200</name>
</gene>
<keyword evidence="5" id="KW-0812">Transmembrane</keyword>
<keyword evidence="5" id="KW-1133">Transmembrane helix</keyword>
<evidence type="ECO:0000256" key="1">
    <source>
        <dbReference type="ARBA" id="ARBA00004196"/>
    </source>
</evidence>
<keyword evidence="8" id="KW-1185">Reference proteome</keyword>
<evidence type="ECO:0000256" key="3">
    <source>
        <dbReference type="ARBA" id="ARBA00022448"/>
    </source>
</evidence>
<evidence type="ECO:0000256" key="5">
    <source>
        <dbReference type="SAM" id="Phobius"/>
    </source>
</evidence>
<dbReference type="PIRSF" id="PIRSF002741">
    <property type="entry name" value="MppA"/>
    <property type="match status" value="1"/>
</dbReference>
<dbReference type="Proteomes" id="UP000649768">
    <property type="component" value="Unassembled WGS sequence"/>
</dbReference>
<dbReference type="Gene3D" id="3.40.190.10">
    <property type="entry name" value="Periplasmic binding protein-like II"/>
    <property type="match status" value="1"/>
</dbReference>
<feature type="transmembrane region" description="Helical" evidence="5">
    <location>
        <begin position="12"/>
        <end position="30"/>
    </location>
</feature>
<comment type="caution">
    <text evidence="7">The sequence shown here is derived from an EMBL/GenBank/DDBJ whole genome shotgun (WGS) entry which is preliminary data.</text>
</comment>
<proteinExistence type="inferred from homology"/>
<dbReference type="PANTHER" id="PTHR30290:SF10">
    <property type="entry name" value="PERIPLASMIC OLIGOPEPTIDE-BINDING PROTEIN-RELATED"/>
    <property type="match status" value="1"/>
</dbReference>
<sequence length="547" mass="60835">MPQKDFALNQKFITASIGLAISVFSLHSIAANVPEGIVLAKEQHLVRANGAEPSTLDPGFVGSGSPGDVIVNDLFEGLLIENLQGEIIAGQAESWAVSDDGKTYTFNLRKGLKWSDGQPLTAMDFVFAWRRAVDKSTGNNTGFNLVTANITHAQEILNGEKPASELGVKALNLHQLQVTLSRPTPYFLSLMSIKTFFPVPAHVVSQHGDLWTRADHFVSNGAYVLKEWVPNERVEVTRNQHYRDDASTVINNVTYLALSSQSAELMRYQAGEVHMTNRVQLEYYQKLLKDSPEEIKSLRLLGSYVYAFNTQQPPFDNADVRRALSMAIDRDVLVQKVTGQGEPEAFSVVPDIIPNYQNFTPAFKSQAHDERIGEAKVLLAKAGYSKSHPLNVTLTYNTSENHKKLALAIASMWKSLDVSVKLENMEWNAYLAAKAAGDYAVARSYAFGDYAEPSSVLSSFTCGHVSNETGFCNKEFDALLKQAADITDEPKRYGIYREAEHILDQYSPVMPIYHYNHTRLVKSHLKGFPDNNPKGNIYAKDLYFVAK</sequence>
<keyword evidence="3" id="KW-0813">Transport</keyword>
<evidence type="ECO:0000256" key="2">
    <source>
        <dbReference type="ARBA" id="ARBA00005695"/>
    </source>
</evidence>
<protein>
    <submittedName>
        <fullName evidence="7">Peptide ABC transporter substrate-binding protein</fullName>
    </submittedName>
</protein>
<dbReference type="Gene3D" id="3.90.76.10">
    <property type="entry name" value="Dipeptide-binding Protein, Domain 1"/>
    <property type="match status" value="1"/>
</dbReference>
<dbReference type="PROSITE" id="PS01040">
    <property type="entry name" value="SBP_BACTERIAL_5"/>
    <property type="match status" value="1"/>
</dbReference>
<dbReference type="InterPro" id="IPR023765">
    <property type="entry name" value="SBP_5_CS"/>
</dbReference>
<dbReference type="SUPFAM" id="SSF53850">
    <property type="entry name" value="Periplasmic binding protein-like II"/>
    <property type="match status" value="1"/>
</dbReference>
<evidence type="ECO:0000313" key="8">
    <source>
        <dbReference type="Proteomes" id="UP000649768"/>
    </source>
</evidence>
<dbReference type="PANTHER" id="PTHR30290">
    <property type="entry name" value="PERIPLASMIC BINDING COMPONENT OF ABC TRANSPORTER"/>
    <property type="match status" value="1"/>
</dbReference>